<dbReference type="PROSITE" id="PS50159">
    <property type="entry name" value="RIBOSOMAL_S13_2"/>
    <property type="match status" value="1"/>
</dbReference>
<keyword evidence="2 4" id="KW-0689">Ribosomal protein</keyword>
<name>A0A1E5RM43_9ASCO</name>
<evidence type="ECO:0000313" key="6">
    <source>
        <dbReference type="EMBL" id="OEJ87904.1"/>
    </source>
</evidence>
<comment type="similarity">
    <text evidence="1 4">Belongs to the universal ribosomal protein uS13 family.</text>
</comment>
<reference evidence="7" key="1">
    <citation type="journal article" date="2016" name="Genome Announc.">
        <title>Genome sequences of three species of Hanseniaspora isolated from spontaneous wine fermentations.</title>
        <authorList>
            <person name="Sternes P.R."/>
            <person name="Lee D."/>
            <person name="Kutyna D.R."/>
            <person name="Borneman A.R."/>
        </authorList>
    </citation>
    <scope>NUCLEOTIDE SEQUENCE [LARGE SCALE GENOMIC DNA]</scope>
    <source>
        <strain evidence="7">AWRI3578</strain>
    </source>
</reference>
<accession>A0A1E5RM43</accession>
<proteinExistence type="inferred from homology"/>
<feature type="compositionally biased region" description="Polar residues" evidence="5">
    <location>
        <begin position="102"/>
        <end position="113"/>
    </location>
</feature>
<keyword evidence="7" id="KW-1185">Reference proteome</keyword>
<evidence type="ECO:0000313" key="7">
    <source>
        <dbReference type="Proteomes" id="UP000095605"/>
    </source>
</evidence>
<gene>
    <name evidence="6" type="ORF">AWRI3578_g2251</name>
</gene>
<dbReference type="GO" id="GO:0003723">
    <property type="term" value="F:RNA binding"/>
    <property type="evidence" value="ECO:0007669"/>
    <property type="project" value="InterPro"/>
</dbReference>
<evidence type="ECO:0000256" key="3">
    <source>
        <dbReference type="ARBA" id="ARBA00023274"/>
    </source>
</evidence>
<keyword evidence="3 4" id="KW-0687">Ribonucleoprotein</keyword>
<dbReference type="GO" id="GO:0003735">
    <property type="term" value="F:structural constituent of ribosome"/>
    <property type="evidence" value="ECO:0007669"/>
    <property type="project" value="InterPro"/>
</dbReference>
<evidence type="ECO:0000256" key="1">
    <source>
        <dbReference type="ARBA" id="ARBA00008080"/>
    </source>
</evidence>
<dbReference type="GO" id="GO:0006412">
    <property type="term" value="P:translation"/>
    <property type="evidence" value="ECO:0007669"/>
    <property type="project" value="InterPro"/>
</dbReference>
<dbReference type="InterPro" id="IPR001892">
    <property type="entry name" value="Ribosomal_uS13"/>
</dbReference>
<dbReference type="EMBL" id="LPNL01000004">
    <property type="protein sequence ID" value="OEJ87904.1"/>
    <property type="molecule type" value="Genomic_DNA"/>
</dbReference>
<dbReference type="Gene3D" id="1.10.8.50">
    <property type="match status" value="1"/>
</dbReference>
<comment type="caution">
    <text evidence="6">The sequence shown here is derived from an EMBL/GenBank/DDBJ whole genome shotgun (WGS) entry which is preliminary data.</text>
</comment>
<evidence type="ECO:0000256" key="5">
    <source>
        <dbReference type="SAM" id="MobiDB-lite"/>
    </source>
</evidence>
<dbReference type="Pfam" id="PF00416">
    <property type="entry name" value="Ribosomal_S13"/>
    <property type="match status" value="1"/>
</dbReference>
<dbReference type="Gene3D" id="4.10.910.10">
    <property type="entry name" value="30s ribosomal protein s13, domain 2"/>
    <property type="match status" value="1"/>
</dbReference>
<evidence type="ECO:0000256" key="2">
    <source>
        <dbReference type="ARBA" id="ARBA00022980"/>
    </source>
</evidence>
<organism evidence="6 7">
    <name type="scientific">Hanseniaspora opuntiae</name>
    <dbReference type="NCBI Taxonomy" id="211096"/>
    <lineage>
        <taxon>Eukaryota</taxon>
        <taxon>Fungi</taxon>
        <taxon>Dikarya</taxon>
        <taxon>Ascomycota</taxon>
        <taxon>Saccharomycotina</taxon>
        <taxon>Saccharomycetes</taxon>
        <taxon>Saccharomycodales</taxon>
        <taxon>Saccharomycodaceae</taxon>
        <taxon>Hanseniaspora</taxon>
    </lineage>
</organism>
<protein>
    <submittedName>
        <fullName evidence="6">37S ribosomal protein subunit sws2, mitochondrial</fullName>
    </submittedName>
</protein>
<dbReference type="GO" id="GO:0015935">
    <property type="term" value="C:small ribosomal subunit"/>
    <property type="evidence" value="ECO:0007669"/>
    <property type="project" value="TreeGrafter"/>
</dbReference>
<dbReference type="GO" id="GO:0005739">
    <property type="term" value="C:mitochondrion"/>
    <property type="evidence" value="ECO:0007669"/>
    <property type="project" value="TreeGrafter"/>
</dbReference>
<dbReference type="OrthoDB" id="525520at2759"/>
<dbReference type="SUPFAM" id="SSF46946">
    <property type="entry name" value="S13-like H2TH domain"/>
    <property type="match status" value="1"/>
</dbReference>
<dbReference type="PANTHER" id="PTHR10871">
    <property type="entry name" value="30S RIBOSOMAL PROTEIN S13/40S RIBOSOMAL PROTEIN S18"/>
    <property type="match status" value="1"/>
</dbReference>
<dbReference type="PANTHER" id="PTHR10871:SF1">
    <property type="entry name" value="SMALL RIBOSOMAL SUBUNIT PROTEIN US13M"/>
    <property type="match status" value="1"/>
</dbReference>
<dbReference type="Proteomes" id="UP000095605">
    <property type="component" value="Unassembled WGS sequence"/>
</dbReference>
<sequence>MSSISILGFALEATAPIKTAMAQSIFGIGPKTATRVCAQCGISGSTRVEELRETQILELTKHLSKMKIDKLLRDEINTNIERQIEIKSYHGLRHKQGLPVHGQNTRSNSSTAKKLNRFPRYYT</sequence>
<dbReference type="InterPro" id="IPR027437">
    <property type="entry name" value="Rbsml_uS13_C"/>
</dbReference>
<feature type="region of interest" description="Disordered" evidence="5">
    <location>
        <begin position="95"/>
        <end position="123"/>
    </location>
</feature>
<dbReference type="AlphaFoldDB" id="A0A1E5RM43"/>
<dbReference type="InterPro" id="IPR010979">
    <property type="entry name" value="Ribosomal_uS13-like_H2TH"/>
</dbReference>
<dbReference type="PIRSF" id="PIRSF002134">
    <property type="entry name" value="Ribosomal_S13"/>
    <property type="match status" value="1"/>
</dbReference>
<evidence type="ECO:0000256" key="4">
    <source>
        <dbReference type="RuleBase" id="RU003830"/>
    </source>
</evidence>